<sequence length="448" mass="48302">MEEKRDQWTSKIGFILASAGAAIGLGAIWKFPYVTGMSGGGAFFLIFVIFTLLIGLPMLISEFIIGRGTAKEAVSAYKKLAPESLWVWIGRLGVLGCFLLLTFYSVVGGWVLVYSAMSIPGKIIADSANYEALFGSVVGSPGTTMLGLLLFTIINVLVISMGIKNGIEKANKYMMPLLFVFFIILVIRSLTLEGAMEGVTFFLSPDFSNITRESLLYALGQSFFSLAVGFSCMVTYSSYLKRDVNLTSSAGTVVGMNIFVSLLAGLAIFPVVFALGFEPAEGPGLLFIVLPAAFAQLPFGALFLSLFLLLFLFATLTSSFSLYEIIVAALTANGKLSRKAVTWILGAVLMVVAIPSALSSSSMSGIEIFGKSIFDATDFLVSNIMLPLGSLLIAIFIIHRADKALVKEEFHLGGKEIGSMYPVWRLLMTWIVPATIIIVFLNTLGVVR</sequence>
<dbReference type="CDD" id="cd10336">
    <property type="entry name" value="SLC6sbd_Tyt1-Like"/>
    <property type="match status" value="1"/>
</dbReference>
<dbReference type="InterPro" id="IPR037272">
    <property type="entry name" value="SNS_sf"/>
</dbReference>
<dbReference type="RefSeq" id="WP_110395644.1">
    <property type="nucleotide sequence ID" value="NZ_JADIJL010000004.1"/>
</dbReference>
<dbReference type="Pfam" id="PF00209">
    <property type="entry name" value="SNF"/>
    <property type="match status" value="2"/>
</dbReference>
<feature type="transmembrane region" description="Helical" evidence="7">
    <location>
        <begin position="340"/>
        <end position="359"/>
    </location>
</feature>
<keyword evidence="5 7" id="KW-0472">Membrane</keyword>
<feature type="transmembrane region" description="Helical" evidence="7">
    <location>
        <begin position="252"/>
        <end position="277"/>
    </location>
</feature>
<feature type="transmembrane region" description="Helical" evidence="7">
    <location>
        <begin position="175"/>
        <end position="195"/>
    </location>
</feature>
<dbReference type="InterPro" id="IPR000175">
    <property type="entry name" value="Na/ntran_symport"/>
</dbReference>
<proteinExistence type="inferred from homology"/>
<comment type="similarity">
    <text evidence="6">Belongs to the sodium:neurotransmitter symporter (SNF) (TC 2.A.22) family.</text>
</comment>
<feature type="transmembrane region" description="Helical" evidence="7">
    <location>
        <begin position="85"/>
        <end position="107"/>
    </location>
</feature>
<dbReference type="PRINTS" id="PR00176">
    <property type="entry name" value="NANEUSMPORT"/>
</dbReference>
<dbReference type="GO" id="GO:0015293">
    <property type="term" value="F:symporter activity"/>
    <property type="evidence" value="ECO:0007669"/>
    <property type="project" value="UniProtKB-KW"/>
</dbReference>
<keyword evidence="6" id="KW-0769">Symport</keyword>
<feature type="transmembrane region" description="Helical" evidence="7">
    <location>
        <begin position="297"/>
        <end position="328"/>
    </location>
</feature>
<dbReference type="SUPFAM" id="SSF161070">
    <property type="entry name" value="SNF-like"/>
    <property type="match status" value="1"/>
</dbReference>
<dbReference type="OrthoDB" id="9762833at2"/>
<dbReference type="PROSITE" id="PS50267">
    <property type="entry name" value="NA_NEUROTRAN_SYMP_3"/>
    <property type="match status" value="1"/>
</dbReference>
<dbReference type="NCBIfam" id="NF037979">
    <property type="entry name" value="Na_transp"/>
    <property type="match status" value="1"/>
</dbReference>
<evidence type="ECO:0000256" key="6">
    <source>
        <dbReference type="RuleBase" id="RU003732"/>
    </source>
</evidence>
<feature type="transmembrane region" description="Helical" evidence="7">
    <location>
        <begin position="379"/>
        <end position="398"/>
    </location>
</feature>
<keyword evidence="3 6" id="KW-0812">Transmembrane</keyword>
<keyword evidence="4 7" id="KW-1133">Transmembrane helix</keyword>
<dbReference type="InterPro" id="IPR047218">
    <property type="entry name" value="YocR/YhdH-like"/>
</dbReference>
<evidence type="ECO:0000256" key="7">
    <source>
        <dbReference type="SAM" id="Phobius"/>
    </source>
</evidence>
<feature type="transmembrane region" description="Helical" evidence="7">
    <location>
        <begin position="12"/>
        <end position="31"/>
    </location>
</feature>
<dbReference type="EMBL" id="QJJQ01000008">
    <property type="protein sequence ID" value="PXW86220.1"/>
    <property type="molecule type" value="Genomic_DNA"/>
</dbReference>
<dbReference type="GO" id="GO:0016020">
    <property type="term" value="C:membrane"/>
    <property type="evidence" value="ECO:0007669"/>
    <property type="project" value="UniProtKB-SubCell"/>
</dbReference>
<name>A0A2V3VXB1_9BACI</name>
<evidence type="ECO:0000256" key="3">
    <source>
        <dbReference type="ARBA" id="ARBA00022692"/>
    </source>
</evidence>
<dbReference type="AlphaFoldDB" id="A0A2V3VXB1"/>
<dbReference type="PANTHER" id="PTHR42948:SF1">
    <property type="entry name" value="TRANSPORTER"/>
    <property type="match status" value="1"/>
</dbReference>
<evidence type="ECO:0000256" key="2">
    <source>
        <dbReference type="ARBA" id="ARBA00022448"/>
    </source>
</evidence>
<accession>A0A2V3VXB1</accession>
<dbReference type="Proteomes" id="UP000247978">
    <property type="component" value="Unassembled WGS sequence"/>
</dbReference>
<evidence type="ECO:0000256" key="4">
    <source>
        <dbReference type="ARBA" id="ARBA00022989"/>
    </source>
</evidence>
<feature type="transmembrane region" description="Helical" evidence="7">
    <location>
        <begin position="144"/>
        <end position="163"/>
    </location>
</feature>
<comment type="caution">
    <text evidence="8">The sequence shown here is derived from an EMBL/GenBank/DDBJ whole genome shotgun (WGS) entry which is preliminary data.</text>
</comment>
<evidence type="ECO:0000313" key="8">
    <source>
        <dbReference type="EMBL" id="PXW86220.1"/>
    </source>
</evidence>
<dbReference type="PROSITE" id="PS00610">
    <property type="entry name" value="NA_NEUROTRAN_SYMP_1"/>
    <property type="match status" value="1"/>
</dbReference>
<evidence type="ECO:0000256" key="5">
    <source>
        <dbReference type="ARBA" id="ARBA00023136"/>
    </source>
</evidence>
<protein>
    <recommendedName>
        <fullName evidence="6">Transporter</fullName>
    </recommendedName>
</protein>
<gene>
    <name evidence="8" type="ORF">DFR56_10834</name>
</gene>
<feature type="transmembrane region" description="Helical" evidence="7">
    <location>
        <begin position="43"/>
        <end position="65"/>
    </location>
</feature>
<feature type="transmembrane region" description="Helical" evidence="7">
    <location>
        <begin position="215"/>
        <end position="240"/>
    </location>
</feature>
<feature type="transmembrane region" description="Helical" evidence="7">
    <location>
        <begin position="426"/>
        <end position="447"/>
    </location>
</feature>
<keyword evidence="2 6" id="KW-0813">Transport</keyword>
<reference evidence="8 9" key="1">
    <citation type="submission" date="2018-05" db="EMBL/GenBank/DDBJ databases">
        <title>Genomic Encyclopedia of Type Strains, Phase IV (KMG-IV): sequencing the most valuable type-strain genomes for metagenomic binning, comparative biology and taxonomic classification.</title>
        <authorList>
            <person name="Goeker M."/>
        </authorList>
    </citation>
    <scope>NUCLEOTIDE SEQUENCE [LARGE SCALE GENOMIC DNA]</scope>
    <source>
        <strain evidence="8 9">DSM 28556</strain>
    </source>
</reference>
<evidence type="ECO:0000313" key="9">
    <source>
        <dbReference type="Proteomes" id="UP000247978"/>
    </source>
</evidence>
<keyword evidence="9" id="KW-1185">Reference proteome</keyword>
<comment type="subcellular location">
    <subcellularLocation>
        <location evidence="1">Membrane</location>
        <topology evidence="1">Multi-pass membrane protein</topology>
    </subcellularLocation>
</comment>
<evidence type="ECO:0000256" key="1">
    <source>
        <dbReference type="ARBA" id="ARBA00004141"/>
    </source>
</evidence>
<dbReference type="PANTHER" id="PTHR42948">
    <property type="entry name" value="TRANSPORTER"/>
    <property type="match status" value="1"/>
</dbReference>
<organism evidence="8 9">
    <name type="scientific">Pseudogracilibacillus auburnensis</name>
    <dbReference type="NCBI Taxonomy" id="1494959"/>
    <lineage>
        <taxon>Bacteria</taxon>
        <taxon>Bacillati</taxon>
        <taxon>Bacillota</taxon>
        <taxon>Bacilli</taxon>
        <taxon>Bacillales</taxon>
        <taxon>Bacillaceae</taxon>
        <taxon>Pseudogracilibacillus</taxon>
    </lineage>
</organism>